<feature type="domain" description="Neurotransmitter-gated ion-channel transmembrane" evidence="19">
    <location>
        <begin position="562"/>
        <end position="866"/>
    </location>
</feature>
<dbReference type="Pfam" id="PF12796">
    <property type="entry name" value="Ank_2"/>
    <property type="match status" value="1"/>
</dbReference>
<dbReference type="GO" id="GO:0045211">
    <property type="term" value="C:postsynaptic membrane"/>
    <property type="evidence" value="ECO:0007669"/>
    <property type="project" value="UniProtKB-SubCell"/>
</dbReference>
<accession>A0A914WQK1</accession>
<keyword evidence="11" id="KW-0325">Glycoprotein</keyword>
<organism evidence="20 21">
    <name type="scientific">Plectus sambesii</name>
    <dbReference type="NCBI Taxonomy" id="2011161"/>
    <lineage>
        <taxon>Eukaryota</taxon>
        <taxon>Metazoa</taxon>
        <taxon>Ecdysozoa</taxon>
        <taxon>Nematoda</taxon>
        <taxon>Chromadorea</taxon>
        <taxon>Plectida</taxon>
        <taxon>Plectina</taxon>
        <taxon>Plectoidea</taxon>
        <taxon>Plectidae</taxon>
        <taxon>Plectus</taxon>
    </lineage>
</organism>
<feature type="transmembrane region" description="Helical" evidence="16">
    <location>
        <begin position="850"/>
        <end position="873"/>
    </location>
</feature>
<dbReference type="Pfam" id="PF02931">
    <property type="entry name" value="Neur_chan_LBD"/>
    <property type="match status" value="1"/>
</dbReference>
<evidence type="ECO:0000256" key="5">
    <source>
        <dbReference type="ARBA" id="ARBA00022989"/>
    </source>
</evidence>
<feature type="transmembrane region" description="Helical" evidence="16">
    <location>
        <begin position="618"/>
        <end position="639"/>
    </location>
</feature>
<dbReference type="PRINTS" id="PR00252">
    <property type="entry name" value="NRIONCHANNEL"/>
</dbReference>
<keyword evidence="6" id="KW-0770">Synapse</keyword>
<dbReference type="InterPro" id="IPR006029">
    <property type="entry name" value="Neurotrans-gated_channel_TM"/>
</dbReference>
<keyword evidence="10" id="KW-0675">Receptor</keyword>
<proteinExistence type="inferred from homology"/>
<dbReference type="Proteomes" id="UP000887566">
    <property type="component" value="Unplaced"/>
</dbReference>
<dbReference type="AlphaFoldDB" id="A0A914WQK1"/>
<dbReference type="Pfam" id="PF02932">
    <property type="entry name" value="Neur_chan_memb"/>
    <property type="match status" value="1"/>
</dbReference>
<evidence type="ECO:0000313" key="20">
    <source>
        <dbReference type="Proteomes" id="UP000887566"/>
    </source>
</evidence>
<evidence type="ECO:0000256" key="15">
    <source>
        <dbReference type="ARBA" id="ARBA00034104"/>
    </source>
</evidence>
<evidence type="ECO:0000256" key="16">
    <source>
        <dbReference type="RuleBase" id="RU000687"/>
    </source>
</evidence>
<dbReference type="InterPro" id="IPR006201">
    <property type="entry name" value="Neur_channel"/>
</dbReference>
<evidence type="ECO:0000256" key="1">
    <source>
        <dbReference type="ARBA" id="ARBA00009237"/>
    </source>
</evidence>
<comment type="similarity">
    <text evidence="1">Belongs to the ligand-gated ion channel (TC 1.A.9) family. Acetylcholine receptor (TC 1.A.9.1) subfamily.</text>
</comment>
<name>A0A914WQK1_9BILA</name>
<dbReference type="FunFam" id="2.70.170.10:FF:000016">
    <property type="entry name" value="Nicotinic acetylcholine receptor subunit"/>
    <property type="match status" value="1"/>
</dbReference>
<keyword evidence="8 16" id="KW-0472">Membrane</keyword>
<dbReference type="GO" id="GO:0004888">
    <property type="term" value="F:transmembrane signaling receptor activity"/>
    <property type="evidence" value="ECO:0007669"/>
    <property type="project" value="InterPro"/>
</dbReference>
<dbReference type="Gene3D" id="1.20.58.390">
    <property type="entry name" value="Neurotransmitter-gated ion-channel transmembrane domain"/>
    <property type="match status" value="1"/>
</dbReference>
<reference evidence="21" key="1">
    <citation type="submission" date="2022-11" db="UniProtKB">
        <authorList>
            <consortium name="WormBaseParasite"/>
        </authorList>
    </citation>
    <scope>IDENTIFICATION</scope>
</reference>
<dbReference type="CDD" id="cd19051">
    <property type="entry name" value="LGIC_TM_cation"/>
    <property type="match status" value="1"/>
</dbReference>
<evidence type="ECO:0000313" key="21">
    <source>
        <dbReference type="WBParaSite" id="PSAMB.scaffold502size49157.g6573.t1"/>
    </source>
</evidence>
<dbReference type="InterPro" id="IPR006202">
    <property type="entry name" value="Neur_chan_lig-bd"/>
</dbReference>
<evidence type="ECO:0000256" key="6">
    <source>
        <dbReference type="ARBA" id="ARBA00023018"/>
    </source>
</evidence>
<dbReference type="WBParaSite" id="PSAMB.scaffold502size49157.g6573.t1">
    <property type="protein sequence ID" value="PSAMB.scaffold502size49157.g6573.t1"/>
    <property type="gene ID" value="PSAMB.scaffold502size49157.g6573"/>
</dbReference>
<dbReference type="PRINTS" id="PR00254">
    <property type="entry name" value="NICOTINICR"/>
</dbReference>
<evidence type="ECO:0000259" key="19">
    <source>
        <dbReference type="Pfam" id="PF02932"/>
    </source>
</evidence>
<evidence type="ECO:0000256" key="10">
    <source>
        <dbReference type="ARBA" id="ARBA00023170"/>
    </source>
</evidence>
<evidence type="ECO:0000256" key="11">
    <source>
        <dbReference type="ARBA" id="ARBA00023180"/>
    </source>
</evidence>
<feature type="transmembrane region" description="Helical" evidence="16">
    <location>
        <begin position="555"/>
        <end position="578"/>
    </location>
</feature>
<dbReference type="InterPro" id="IPR038050">
    <property type="entry name" value="Neuro_actylchol_rec"/>
</dbReference>
<dbReference type="PROSITE" id="PS00236">
    <property type="entry name" value="NEUROTR_ION_CHANNEL"/>
    <property type="match status" value="1"/>
</dbReference>
<evidence type="ECO:0000256" key="2">
    <source>
        <dbReference type="ARBA" id="ARBA00022448"/>
    </source>
</evidence>
<evidence type="ECO:0000256" key="4">
    <source>
        <dbReference type="ARBA" id="ARBA00022692"/>
    </source>
</evidence>
<sequence length="879" mass="101402">MDGLQMEAERWVERRMETLRMKNALMQSGERLPPKLERRMLGFDPNERNPRGETLLIGVIRYLTDAVTQIRYANMLLRSGSDATLSETRHKRTPLMFACMERNESLTRLLISQKNVDLTAQDRLGNTALMYATIHGHANIVNILVNELTRKWSFDIFRVKNCMGHTAESLAKKNGRYDCAALLKRERIQMFQRMHRQLALIHFSAQIKGWENYGTTYKAKDLFMQRRAPDERTKTIADTPNLPKLSQKLLESVQDGPGRMFHSRSVVHFGYVLQLPIIHASSRRRNSLTRRRGSRPRETDRNRSKDATRQLARHPMAAVDGLRRLAALLLLVQHGFDLAYGDSVEDRLYKTLLTTNYEKAIRPTLHHTVATNVTFGFLLNQIVDVDERNQVLTTRSWLNVNWLDPRLRWNASDWEGIKVMYFPHERLWKPDIILVNNADREYREAIVSTDIMATSNGNVTWLFSAIFRSSCQIRVRYYPFDDQECLLKFAAWSHHMDELDLGLTTDKGDLSSYMNNSEFDLLDMTAVRELHRFPCCPDLPWPLINIKIKMKRRPLFYVFNHILPCVLISSMAILGFYVPPDTGEKITMCITTMLSMGVYLKTITESIPPTSEAVPLIGVYYVVSLAIVCLATCVNVWTLSVHRNGSANQGGHVPRWIQNLILGYLATFMRITIHEPDSLALLKAAQKKTKSTVRRQSMMKSVRQMVGSRAQKKKKECPPLECDCEDHPQTKYGNVQPEGAEWSVELTNPNHMSPPPVEETKKPKQLVFFTDASEGSRAETYLVASGMTNQLAPRVNTNPALNKEFEERFRRILKRIYRTLQHHEMRQQVGDERARIQWEWQQLATVIDRILLIGFFFTTACTTFFILVEPVIFADHSVL</sequence>
<dbReference type="CDD" id="cd18997">
    <property type="entry name" value="LGIC_ECD_nAChR"/>
    <property type="match status" value="1"/>
</dbReference>
<evidence type="ECO:0000256" key="9">
    <source>
        <dbReference type="ARBA" id="ARBA00023157"/>
    </source>
</evidence>
<keyword evidence="9" id="KW-1015">Disulfide bond</keyword>
<keyword evidence="3" id="KW-1003">Cell membrane</keyword>
<evidence type="ECO:0000256" key="17">
    <source>
        <dbReference type="SAM" id="MobiDB-lite"/>
    </source>
</evidence>
<keyword evidence="7 16" id="KW-0406">Ion transport</keyword>
<dbReference type="SMART" id="SM00248">
    <property type="entry name" value="ANK"/>
    <property type="match status" value="3"/>
</dbReference>
<dbReference type="Gene3D" id="1.25.40.20">
    <property type="entry name" value="Ankyrin repeat-containing domain"/>
    <property type="match status" value="1"/>
</dbReference>
<dbReference type="InterPro" id="IPR018000">
    <property type="entry name" value="Neurotransmitter_ion_chnl_CS"/>
</dbReference>
<keyword evidence="2 16" id="KW-0813">Transport</keyword>
<dbReference type="InterPro" id="IPR036734">
    <property type="entry name" value="Neur_chan_lig-bd_sf"/>
</dbReference>
<comment type="caution">
    <text evidence="16">Lacks conserved residue(s) required for the propagation of feature annotation.</text>
</comment>
<keyword evidence="14 16" id="KW-0407">Ion channel</keyword>
<dbReference type="InterPro" id="IPR002394">
    <property type="entry name" value="Nicotinic_acetylcholine_rcpt"/>
</dbReference>
<keyword evidence="4 16" id="KW-0812">Transmembrane</keyword>
<protein>
    <submittedName>
        <fullName evidence="21">Uncharacterized protein</fullName>
    </submittedName>
</protein>
<dbReference type="GO" id="GO:0022848">
    <property type="term" value="F:acetylcholine-gated monoatomic cation-selective channel activity"/>
    <property type="evidence" value="ECO:0007669"/>
    <property type="project" value="InterPro"/>
</dbReference>
<dbReference type="Gene3D" id="2.70.170.10">
    <property type="entry name" value="Neurotransmitter-gated ion-channel ligand-binding domain"/>
    <property type="match status" value="1"/>
</dbReference>
<dbReference type="InterPro" id="IPR036770">
    <property type="entry name" value="Ankyrin_rpt-contain_sf"/>
</dbReference>
<dbReference type="NCBIfam" id="TIGR00860">
    <property type="entry name" value="LIC"/>
    <property type="match status" value="1"/>
</dbReference>
<evidence type="ECO:0000256" key="13">
    <source>
        <dbReference type="ARBA" id="ARBA00023286"/>
    </source>
</evidence>
<feature type="compositionally biased region" description="Basic and acidic residues" evidence="17">
    <location>
        <begin position="295"/>
        <end position="308"/>
    </location>
</feature>
<evidence type="ECO:0000259" key="18">
    <source>
        <dbReference type="Pfam" id="PF02931"/>
    </source>
</evidence>
<evidence type="ECO:0000256" key="14">
    <source>
        <dbReference type="ARBA" id="ARBA00023303"/>
    </source>
</evidence>
<evidence type="ECO:0000256" key="3">
    <source>
        <dbReference type="ARBA" id="ARBA00022475"/>
    </source>
</evidence>
<comment type="subcellular location">
    <subcellularLocation>
        <location evidence="15">Postsynaptic cell membrane</location>
        <topology evidence="15">Multi-pass membrane protein</topology>
    </subcellularLocation>
</comment>
<keyword evidence="5 16" id="KW-1133">Transmembrane helix</keyword>
<dbReference type="PANTHER" id="PTHR18945">
    <property type="entry name" value="NEUROTRANSMITTER GATED ION CHANNEL"/>
    <property type="match status" value="1"/>
</dbReference>
<keyword evidence="12" id="KW-0628">Postsynaptic cell membrane</keyword>
<feature type="compositionally biased region" description="Basic residues" evidence="17">
    <location>
        <begin position="284"/>
        <end position="294"/>
    </location>
</feature>
<evidence type="ECO:0000256" key="7">
    <source>
        <dbReference type="ARBA" id="ARBA00023065"/>
    </source>
</evidence>
<dbReference type="InterPro" id="IPR002110">
    <property type="entry name" value="Ankyrin_rpt"/>
</dbReference>
<keyword evidence="13" id="KW-1071">Ligand-gated ion channel</keyword>
<dbReference type="InterPro" id="IPR036719">
    <property type="entry name" value="Neuro-gated_channel_TM_sf"/>
</dbReference>
<dbReference type="SUPFAM" id="SSF63712">
    <property type="entry name" value="Nicotinic receptor ligand binding domain-like"/>
    <property type="match status" value="1"/>
</dbReference>
<keyword evidence="20" id="KW-1185">Reference proteome</keyword>
<evidence type="ECO:0000256" key="8">
    <source>
        <dbReference type="ARBA" id="ARBA00023136"/>
    </source>
</evidence>
<feature type="domain" description="Neurotransmitter-gated ion-channel ligand-binding" evidence="18">
    <location>
        <begin position="345"/>
        <end position="554"/>
    </location>
</feature>
<dbReference type="SUPFAM" id="SSF90112">
    <property type="entry name" value="Neurotransmitter-gated ion-channel transmembrane pore"/>
    <property type="match status" value="1"/>
</dbReference>
<feature type="region of interest" description="Disordered" evidence="17">
    <location>
        <begin position="284"/>
        <end position="312"/>
    </location>
</feature>
<dbReference type="SUPFAM" id="SSF48403">
    <property type="entry name" value="Ankyrin repeat"/>
    <property type="match status" value="1"/>
</dbReference>
<dbReference type="FunFam" id="1.20.58.390:FF:000043">
    <property type="entry name" value="AcetylCholine Receptor"/>
    <property type="match status" value="1"/>
</dbReference>
<evidence type="ECO:0000256" key="12">
    <source>
        <dbReference type="ARBA" id="ARBA00023257"/>
    </source>
</evidence>